<name>A0AC58TG93_TOBAC</name>
<organism evidence="1 2">
    <name type="scientific">Nicotiana tabacum</name>
    <name type="common">Common tobacco</name>
    <dbReference type="NCBI Taxonomy" id="4097"/>
    <lineage>
        <taxon>Eukaryota</taxon>
        <taxon>Viridiplantae</taxon>
        <taxon>Streptophyta</taxon>
        <taxon>Embryophyta</taxon>
        <taxon>Tracheophyta</taxon>
        <taxon>Spermatophyta</taxon>
        <taxon>Magnoliopsida</taxon>
        <taxon>eudicotyledons</taxon>
        <taxon>Gunneridae</taxon>
        <taxon>Pentapetalae</taxon>
        <taxon>asterids</taxon>
        <taxon>lamiids</taxon>
        <taxon>Solanales</taxon>
        <taxon>Solanaceae</taxon>
        <taxon>Nicotianoideae</taxon>
        <taxon>Nicotianeae</taxon>
        <taxon>Nicotiana</taxon>
    </lineage>
</organism>
<dbReference type="Proteomes" id="UP000790787">
    <property type="component" value="Chromosome 20"/>
</dbReference>
<protein>
    <submittedName>
        <fullName evidence="2">Uncharacterized protein LOC142174359</fullName>
    </submittedName>
</protein>
<keyword evidence="1" id="KW-1185">Reference proteome</keyword>
<evidence type="ECO:0000313" key="1">
    <source>
        <dbReference type="Proteomes" id="UP000790787"/>
    </source>
</evidence>
<evidence type="ECO:0000313" key="2">
    <source>
        <dbReference type="RefSeq" id="XP_075096241.1"/>
    </source>
</evidence>
<reference evidence="1" key="1">
    <citation type="journal article" date="2014" name="Nat. Commun.">
        <title>The tobacco genome sequence and its comparison with those of tomato and potato.</title>
        <authorList>
            <person name="Sierro N."/>
            <person name="Battey J.N."/>
            <person name="Ouadi S."/>
            <person name="Bakaher N."/>
            <person name="Bovet L."/>
            <person name="Willig A."/>
            <person name="Goepfert S."/>
            <person name="Peitsch M.C."/>
            <person name="Ivanov N.V."/>
        </authorList>
    </citation>
    <scope>NUCLEOTIDE SEQUENCE [LARGE SCALE GENOMIC DNA]</scope>
</reference>
<reference evidence="2" key="2">
    <citation type="submission" date="2025-08" db="UniProtKB">
        <authorList>
            <consortium name="RefSeq"/>
        </authorList>
    </citation>
    <scope>IDENTIFICATION</scope>
    <source>
        <tissue evidence="2">Leaf</tissue>
    </source>
</reference>
<accession>A0AC58TG93</accession>
<gene>
    <name evidence="2" type="primary">LOC142174359</name>
</gene>
<sequence length="149" mass="17507">MAPYEELYGGGVDFRMVGLSLVRQKSYADRNVRDVAFMEGVKVLHRVLPMKGMMRFLKKGKLTPWYIGPFDILERVGKVAYKISLPPSLSSVHLVFYIFMIRKYHKDRSYVLDFISVQLDENWSYEEESVVILDRQVRKWSKDITSMMV</sequence>
<dbReference type="RefSeq" id="XP_075096241.1">
    <property type="nucleotide sequence ID" value="XM_075240140.1"/>
</dbReference>
<proteinExistence type="predicted"/>